<dbReference type="SUPFAM" id="SSF88659">
    <property type="entry name" value="Sigma3 and sigma4 domains of RNA polymerase sigma factors"/>
    <property type="match status" value="1"/>
</dbReference>
<dbReference type="Gene3D" id="1.10.10.10">
    <property type="entry name" value="Winged helix-like DNA-binding domain superfamily/Winged helix DNA-binding domain"/>
    <property type="match status" value="1"/>
</dbReference>
<accession>A0A2T5JAM4</accession>
<evidence type="ECO:0000313" key="7">
    <source>
        <dbReference type="EMBL" id="PTQ97908.1"/>
    </source>
</evidence>
<dbReference type="RefSeq" id="WP_107828106.1">
    <property type="nucleotide sequence ID" value="NZ_CP160205.1"/>
</dbReference>
<dbReference type="InterPro" id="IPR013324">
    <property type="entry name" value="RNA_pol_sigma_r3/r4-like"/>
</dbReference>
<evidence type="ECO:0000256" key="4">
    <source>
        <dbReference type="ARBA" id="ARBA00023163"/>
    </source>
</evidence>
<feature type="domain" description="RNA polymerase sigma factor 70 region 4 type 2" evidence="6">
    <location>
        <begin position="122"/>
        <end position="170"/>
    </location>
</feature>
<feature type="domain" description="RNA polymerase sigma-70 region 2" evidence="5">
    <location>
        <begin position="24"/>
        <end position="90"/>
    </location>
</feature>
<evidence type="ECO:0000256" key="1">
    <source>
        <dbReference type="ARBA" id="ARBA00010641"/>
    </source>
</evidence>
<dbReference type="SUPFAM" id="SSF88946">
    <property type="entry name" value="Sigma2 domain of RNA polymerase sigma factors"/>
    <property type="match status" value="1"/>
</dbReference>
<evidence type="ECO:0000256" key="3">
    <source>
        <dbReference type="ARBA" id="ARBA00023082"/>
    </source>
</evidence>
<keyword evidence="8" id="KW-1185">Reference proteome</keyword>
<dbReference type="InterPro" id="IPR013249">
    <property type="entry name" value="RNA_pol_sigma70_r4_t2"/>
</dbReference>
<proteinExistence type="inferred from homology"/>
<dbReference type="OrthoDB" id="799938at2"/>
<dbReference type="PANTHER" id="PTHR43133:SF46">
    <property type="entry name" value="RNA POLYMERASE SIGMA-70 FACTOR ECF SUBFAMILY"/>
    <property type="match status" value="1"/>
</dbReference>
<dbReference type="GO" id="GO:0016987">
    <property type="term" value="F:sigma factor activity"/>
    <property type="evidence" value="ECO:0007669"/>
    <property type="project" value="UniProtKB-KW"/>
</dbReference>
<dbReference type="GO" id="GO:0003677">
    <property type="term" value="F:DNA binding"/>
    <property type="evidence" value="ECO:0007669"/>
    <property type="project" value="InterPro"/>
</dbReference>
<evidence type="ECO:0000259" key="6">
    <source>
        <dbReference type="Pfam" id="PF08281"/>
    </source>
</evidence>
<evidence type="ECO:0000256" key="2">
    <source>
        <dbReference type="ARBA" id="ARBA00023015"/>
    </source>
</evidence>
<dbReference type="Pfam" id="PF08281">
    <property type="entry name" value="Sigma70_r4_2"/>
    <property type="match status" value="1"/>
</dbReference>
<sequence>MIAHTDEELMALVATGNRGAYSLLYTRYLNQLYRYVYLFCKSKEQSEEIVQDVFLKIWERREKLSGVESFKAYIFRTSKNLLLDHIRKQKVQVRAYDQLVPVTEESPMMADTQLIYSQYRYLIQQAINQLPQKRKMIVEMRTQEDLSLDEIADRLSISKSVVKKQLYQGMDFVRNYMHSQANILLIVIWLLLHQ</sequence>
<comment type="caution">
    <text evidence="7">The sequence shown here is derived from an EMBL/GenBank/DDBJ whole genome shotgun (WGS) entry which is preliminary data.</text>
</comment>
<dbReference type="NCBIfam" id="TIGR02937">
    <property type="entry name" value="sigma70-ECF"/>
    <property type="match status" value="1"/>
</dbReference>
<reference evidence="7 8" key="1">
    <citation type="submission" date="2018-04" db="EMBL/GenBank/DDBJ databases">
        <title>Genomic Encyclopedia of Archaeal and Bacterial Type Strains, Phase II (KMG-II): from individual species to whole genera.</title>
        <authorList>
            <person name="Goeker M."/>
        </authorList>
    </citation>
    <scope>NUCLEOTIDE SEQUENCE [LARGE SCALE GENOMIC DNA]</scope>
    <source>
        <strain evidence="7 8">DSM 26809</strain>
    </source>
</reference>
<dbReference type="Gene3D" id="1.10.1740.10">
    <property type="match status" value="1"/>
</dbReference>
<keyword evidence="2" id="KW-0805">Transcription regulation</keyword>
<organism evidence="7 8">
    <name type="scientific">Mucilaginibacter yixingensis</name>
    <dbReference type="NCBI Taxonomy" id="1295612"/>
    <lineage>
        <taxon>Bacteria</taxon>
        <taxon>Pseudomonadati</taxon>
        <taxon>Bacteroidota</taxon>
        <taxon>Sphingobacteriia</taxon>
        <taxon>Sphingobacteriales</taxon>
        <taxon>Sphingobacteriaceae</taxon>
        <taxon>Mucilaginibacter</taxon>
    </lineage>
</organism>
<comment type="similarity">
    <text evidence="1">Belongs to the sigma-70 factor family. ECF subfamily.</text>
</comment>
<dbReference type="EMBL" id="QAOQ01000003">
    <property type="protein sequence ID" value="PTQ97908.1"/>
    <property type="molecule type" value="Genomic_DNA"/>
</dbReference>
<dbReference type="InterPro" id="IPR039425">
    <property type="entry name" value="RNA_pol_sigma-70-like"/>
</dbReference>
<dbReference type="InterPro" id="IPR014284">
    <property type="entry name" value="RNA_pol_sigma-70_dom"/>
</dbReference>
<keyword evidence="3" id="KW-0731">Sigma factor</keyword>
<dbReference type="Pfam" id="PF04542">
    <property type="entry name" value="Sigma70_r2"/>
    <property type="match status" value="1"/>
</dbReference>
<dbReference type="PANTHER" id="PTHR43133">
    <property type="entry name" value="RNA POLYMERASE ECF-TYPE SIGMA FACTO"/>
    <property type="match status" value="1"/>
</dbReference>
<protein>
    <submittedName>
        <fullName evidence="7">RNA polymerase sigma-70 factor (ECF subfamily)</fullName>
    </submittedName>
</protein>
<dbReference type="Proteomes" id="UP000244168">
    <property type="component" value="Unassembled WGS sequence"/>
</dbReference>
<dbReference type="InterPro" id="IPR014327">
    <property type="entry name" value="RNA_pol_sigma70_bacteroid"/>
</dbReference>
<name>A0A2T5JAM4_9SPHI</name>
<dbReference type="AlphaFoldDB" id="A0A2T5JAM4"/>
<dbReference type="NCBIfam" id="TIGR02985">
    <property type="entry name" value="Sig70_bacteroi1"/>
    <property type="match status" value="1"/>
</dbReference>
<dbReference type="InterPro" id="IPR013325">
    <property type="entry name" value="RNA_pol_sigma_r2"/>
</dbReference>
<evidence type="ECO:0000259" key="5">
    <source>
        <dbReference type="Pfam" id="PF04542"/>
    </source>
</evidence>
<dbReference type="InterPro" id="IPR007627">
    <property type="entry name" value="RNA_pol_sigma70_r2"/>
</dbReference>
<gene>
    <name evidence="7" type="ORF">C8P68_10367</name>
</gene>
<dbReference type="InterPro" id="IPR036388">
    <property type="entry name" value="WH-like_DNA-bd_sf"/>
</dbReference>
<evidence type="ECO:0000313" key="8">
    <source>
        <dbReference type="Proteomes" id="UP000244168"/>
    </source>
</evidence>
<dbReference type="GO" id="GO:0006352">
    <property type="term" value="P:DNA-templated transcription initiation"/>
    <property type="evidence" value="ECO:0007669"/>
    <property type="project" value="InterPro"/>
</dbReference>
<keyword evidence="4" id="KW-0804">Transcription</keyword>